<evidence type="ECO:0000256" key="1">
    <source>
        <dbReference type="SAM" id="MobiDB-lite"/>
    </source>
</evidence>
<protein>
    <submittedName>
        <fullName evidence="2">Uncharacterized protein</fullName>
    </submittedName>
</protein>
<name>A0ABQ9H1P8_9NEOP</name>
<reference evidence="2 3" key="1">
    <citation type="submission" date="2023-02" db="EMBL/GenBank/DDBJ databases">
        <title>LHISI_Scaffold_Assembly.</title>
        <authorList>
            <person name="Stuart O.P."/>
            <person name="Cleave R."/>
            <person name="Magrath M.J.L."/>
            <person name="Mikheyev A.S."/>
        </authorList>
    </citation>
    <scope>NUCLEOTIDE SEQUENCE [LARGE SCALE GENOMIC DNA]</scope>
    <source>
        <strain evidence="2">Daus_M_001</strain>
        <tissue evidence="2">Leg muscle</tissue>
    </source>
</reference>
<sequence>MASFQTFHNKQTESIEQASYELRTFRPLQTSVLLQILPLRMAIAERTSILTGASLPYPTLPANPIAGFKPASQSKGFQLKTISNDTHQQPNSDLSLVHVLPVCSGSPSALTHSRLHSPGFTPSRPFTTRTLRPPQSCTSLRIRTQPKVFYRPFTVKASEVLTLPWTAYTKTAGSWTAVVREITLYSTAPQAAVSKHGSCATCECTCKQPRAFNYCLPRSSQTVVPLDATCLASVAVVFQVPIPLHASQTNAAPTMNSRSYIADELLRYITWKRTDYIPRSRKFRTWESCQTMRPVAGFSRGSPVPPAFYFPALLHTQIVSSSSAFKASMLRAVQIPPLYSTPRLQTKAGTGGFMRVEGKCGRLALSLKRPVAPDLWKHKLRHRNIMSCLSPDLRDKITTIVLKLPSFQSGIGLFCEHLLELVPGMQARWGPVATAGMATISGQYKPNISRFDLQPPSDAFIGNEALKSRPLPGAALTRRLVGAMIDSYLDWLHLPSILLRTSRLRWAVNETPGATFPWRNPICKEASGLGPVTLRILLQPENWQFCGSNLAEVQKLGAVGAARNIGGEDRTGERSRGLPPPVKNPLDTELGLLEPAYVQIYAQSVVDEYKYNTRPAGGVLRVWRAMAVTWESWSVRADIDILTHGGGGQLRRVMNEAALVSYSRAQVSNQPARVMSGGLAALPFPRQTVVGSRRGGGGETTPVLPTSPPSARLPRTVAAKRLAPALSPGPLHRIHYLLHIRCSLQSGQVTHSSYTEKCEYFYVAQDLMRPQLWRRSYSSICLPTLAIHSFMMSLHHCSPRVMYNGIFLGVLLAQAFNMGFFRSRWSGCGTIAEHMEHSEQIAEQLMNDCGVGYGVCGAIVEHIEECEDLNEVHAVLIVVHMMLPILSNLPRHQRSQTFAKMGEWYGWLVWALGNWYFQEPGLCTKSLQEMIGDRTERKQIGVESRVYG</sequence>
<dbReference type="EMBL" id="JARBHB010000008">
    <property type="protein sequence ID" value="KAJ8878187.1"/>
    <property type="molecule type" value="Genomic_DNA"/>
</dbReference>
<accession>A0ABQ9H1P8</accession>
<proteinExistence type="predicted"/>
<feature type="region of interest" description="Disordered" evidence="1">
    <location>
        <begin position="690"/>
        <end position="710"/>
    </location>
</feature>
<evidence type="ECO:0000313" key="2">
    <source>
        <dbReference type="EMBL" id="KAJ8878187.1"/>
    </source>
</evidence>
<evidence type="ECO:0000313" key="3">
    <source>
        <dbReference type="Proteomes" id="UP001159363"/>
    </source>
</evidence>
<gene>
    <name evidence="2" type="ORF">PR048_022655</name>
</gene>
<keyword evidence="3" id="KW-1185">Reference proteome</keyword>
<comment type="caution">
    <text evidence="2">The sequence shown here is derived from an EMBL/GenBank/DDBJ whole genome shotgun (WGS) entry which is preliminary data.</text>
</comment>
<organism evidence="2 3">
    <name type="scientific">Dryococelus australis</name>
    <dbReference type="NCBI Taxonomy" id="614101"/>
    <lineage>
        <taxon>Eukaryota</taxon>
        <taxon>Metazoa</taxon>
        <taxon>Ecdysozoa</taxon>
        <taxon>Arthropoda</taxon>
        <taxon>Hexapoda</taxon>
        <taxon>Insecta</taxon>
        <taxon>Pterygota</taxon>
        <taxon>Neoptera</taxon>
        <taxon>Polyneoptera</taxon>
        <taxon>Phasmatodea</taxon>
        <taxon>Verophasmatodea</taxon>
        <taxon>Anareolatae</taxon>
        <taxon>Phasmatidae</taxon>
        <taxon>Eurycanthinae</taxon>
        <taxon>Dryococelus</taxon>
    </lineage>
</organism>
<feature type="region of interest" description="Disordered" evidence="1">
    <location>
        <begin position="114"/>
        <end position="133"/>
    </location>
</feature>
<feature type="compositionally biased region" description="Polar residues" evidence="1">
    <location>
        <begin position="124"/>
        <end position="133"/>
    </location>
</feature>
<dbReference type="Proteomes" id="UP001159363">
    <property type="component" value="Chromosome 7"/>
</dbReference>